<dbReference type="InterPro" id="IPR025736">
    <property type="entry name" value="PucR_C-HTH_dom"/>
</dbReference>
<dbReference type="RefSeq" id="WP_286213357.1">
    <property type="nucleotide sequence ID" value="NZ_AP027452.1"/>
</dbReference>
<gene>
    <name evidence="2" type="primary">putR</name>
    <name evidence="2" type="ORF">hbim_00547</name>
</gene>
<dbReference type="Gene3D" id="1.10.10.2840">
    <property type="entry name" value="PucR C-terminal helix-turn-helix domain"/>
    <property type="match status" value="1"/>
</dbReference>
<proteinExistence type="predicted"/>
<dbReference type="PANTHER" id="PTHR33744">
    <property type="entry name" value="CARBOHYDRATE DIACID REGULATOR"/>
    <property type="match status" value="1"/>
</dbReference>
<reference evidence="2" key="1">
    <citation type="submission" date="2023-03" db="EMBL/GenBank/DDBJ databases">
        <title>Draft genome sequence of a Mycolicibacterium mageritense strain H4_3_1 isolated from a hybrid biological-inorganic system reactor.</title>
        <authorList>
            <person name="Feng X."/>
            <person name="Kazama D."/>
            <person name="Sato K."/>
            <person name="Kobayashi H."/>
        </authorList>
    </citation>
    <scope>NUCLEOTIDE SEQUENCE</scope>
    <source>
        <strain evidence="2">H4_3_1</strain>
    </source>
</reference>
<dbReference type="PANTHER" id="PTHR33744:SF17">
    <property type="entry name" value="CONSERVED PROTEIN"/>
    <property type="match status" value="1"/>
</dbReference>
<dbReference type="InterPro" id="IPR051448">
    <property type="entry name" value="CdaR-like_regulators"/>
</dbReference>
<dbReference type="EMBL" id="AP027452">
    <property type="protein sequence ID" value="BDY26632.1"/>
    <property type="molecule type" value="Genomic_DNA"/>
</dbReference>
<feature type="domain" description="PucR C-terminal helix-turn-helix" evidence="1">
    <location>
        <begin position="335"/>
        <end position="393"/>
    </location>
</feature>
<dbReference type="InterPro" id="IPR042070">
    <property type="entry name" value="PucR_C-HTH_sf"/>
</dbReference>
<organism evidence="2 3">
    <name type="scientific">Mycolicibacterium mageritense</name>
    <name type="common">Mycobacterium mageritense</name>
    <dbReference type="NCBI Taxonomy" id="53462"/>
    <lineage>
        <taxon>Bacteria</taxon>
        <taxon>Bacillati</taxon>
        <taxon>Actinomycetota</taxon>
        <taxon>Actinomycetes</taxon>
        <taxon>Mycobacteriales</taxon>
        <taxon>Mycobacteriaceae</taxon>
        <taxon>Mycolicibacterium</taxon>
    </lineage>
</organism>
<evidence type="ECO:0000259" key="1">
    <source>
        <dbReference type="Pfam" id="PF13556"/>
    </source>
</evidence>
<accession>A0AAI8TQB5</accession>
<protein>
    <submittedName>
        <fullName evidence="2">Proline-responsive transcriptional activator PutR</fullName>
    </submittedName>
</protein>
<sequence length="413" mass="44775">MSAPVDFSARIQLIVDVLAQSVDRAVLLDDEELTPITHSRQLGELDDVRVYSVLQRETRAEVKAALFDHGIGTASAALWTPAFPEHGLMPRFCVPVRSAAERFGYLWILDPEATLSEAGQRLAVAAGADLLAVLDRRNAAMRAQESAQYELLSRLLAADTPERAEKTLRELQARNLVQPDAQVGVFVFEPHDKADPVDRSMALRFRLSATDRSATWFTMTGPPMTVLAVTAPGAQDPTVADSVVKAVAAVYGASPAIGSSGQRLPITQAALAFRQAKLALTLAQIRATGAQVSSWSELGSWKTLALLAEAYGTAELGGLVHPGVIGLIEQGRDDLIHTLDVYLANGGDARRTAEELHLHRSSLYYRLEKLTEAIGGDLGDGEIRFELMLSLRLAHFAKLYRSRAPEPIRPTGV</sequence>
<dbReference type="Proteomes" id="UP001241092">
    <property type="component" value="Chromosome"/>
</dbReference>
<name>A0AAI8TQB5_MYCME</name>
<dbReference type="Pfam" id="PF13556">
    <property type="entry name" value="HTH_30"/>
    <property type="match status" value="1"/>
</dbReference>
<evidence type="ECO:0000313" key="3">
    <source>
        <dbReference type="Proteomes" id="UP001241092"/>
    </source>
</evidence>
<dbReference type="AlphaFoldDB" id="A0AAI8TQB5"/>
<evidence type="ECO:0000313" key="2">
    <source>
        <dbReference type="EMBL" id="BDY26632.1"/>
    </source>
</evidence>